<dbReference type="Proteomes" id="UP000515152">
    <property type="component" value="Chromosome 15"/>
</dbReference>
<evidence type="ECO:0000256" key="10">
    <source>
        <dbReference type="SAM" id="SignalP"/>
    </source>
</evidence>
<sequence>MLGLRTMPLLALALMVLTSARCQSSSARLEKGAEADKSLYLRIKDLVKHVEENGDTKNVAQSTIVLESPTERSSHYMKENGDQVMEVFPRDLRKKDKYLRHMTGHIIISPKCRKQFFGIYYSRDCTIKTYLKRCVRLLQRLAGSPRCKDGLAKQYSSQTRQI</sequence>
<dbReference type="GO" id="GO:0030298">
    <property type="term" value="F:receptor signaling protein tyrosine kinase activator activity"/>
    <property type="evidence" value="ECO:0007669"/>
    <property type="project" value="InterPro"/>
</dbReference>
<dbReference type="GO" id="GO:0005125">
    <property type="term" value="F:cytokine activity"/>
    <property type="evidence" value="ECO:0007669"/>
    <property type="project" value="UniProtKB-KW"/>
</dbReference>
<evidence type="ECO:0000256" key="7">
    <source>
        <dbReference type="ARBA" id="ARBA00023136"/>
    </source>
</evidence>
<dbReference type="GO" id="GO:0005615">
    <property type="term" value="C:extracellular space"/>
    <property type="evidence" value="ECO:0007669"/>
    <property type="project" value="UniProtKB-KW"/>
</dbReference>
<keyword evidence="3" id="KW-1003">Cell membrane</keyword>
<keyword evidence="6 10" id="KW-0732">Signal</keyword>
<dbReference type="RefSeq" id="XP_031437697.1">
    <property type="nucleotide sequence ID" value="XM_031581837.2"/>
</dbReference>
<evidence type="ECO:0000313" key="11">
    <source>
        <dbReference type="Proteomes" id="UP000515152"/>
    </source>
</evidence>
<reference evidence="12" key="1">
    <citation type="submission" date="2025-08" db="UniProtKB">
        <authorList>
            <consortium name="RefSeq"/>
        </authorList>
    </citation>
    <scope>IDENTIFICATION</scope>
</reference>
<feature type="signal peptide" evidence="10">
    <location>
        <begin position="1"/>
        <end position="22"/>
    </location>
</feature>
<evidence type="ECO:0000256" key="5">
    <source>
        <dbReference type="ARBA" id="ARBA00022525"/>
    </source>
</evidence>
<dbReference type="PANTHER" id="PTHR28676:SF2">
    <property type="entry name" value="ALK AND LTK LIGAND 2"/>
    <property type="match status" value="1"/>
</dbReference>
<dbReference type="OrthoDB" id="9807651at2759"/>
<evidence type="ECO:0000256" key="4">
    <source>
        <dbReference type="ARBA" id="ARBA00022514"/>
    </source>
</evidence>
<keyword evidence="4" id="KW-0202">Cytokine</keyword>
<dbReference type="InterPro" id="IPR029364">
    <property type="entry name" value="ALKL1/2"/>
</dbReference>
<dbReference type="GO" id="GO:0005886">
    <property type="term" value="C:plasma membrane"/>
    <property type="evidence" value="ECO:0007669"/>
    <property type="project" value="UniProtKB-SubCell"/>
</dbReference>
<dbReference type="KEGG" id="char:116223807"/>
<dbReference type="PANTHER" id="PTHR28676">
    <property type="entry name" value="ALK AND LTK LIGAND 2-RELATED"/>
    <property type="match status" value="1"/>
</dbReference>
<dbReference type="GO" id="GO:0030971">
    <property type="term" value="F:receptor tyrosine kinase binding"/>
    <property type="evidence" value="ECO:0007669"/>
    <property type="project" value="InterPro"/>
</dbReference>
<dbReference type="GO" id="GO:0070378">
    <property type="term" value="P:positive regulation of ERK5 cascade"/>
    <property type="evidence" value="ECO:0007669"/>
    <property type="project" value="TreeGrafter"/>
</dbReference>
<dbReference type="Pfam" id="PF15129">
    <property type="entry name" value="ALKL1_2"/>
    <property type="match status" value="1"/>
</dbReference>
<comment type="similarity">
    <text evidence="9">Belongs to the ALKAL family.</text>
</comment>
<keyword evidence="11" id="KW-1185">Reference proteome</keyword>
<keyword evidence="5" id="KW-0964">Secreted</keyword>
<evidence type="ECO:0000256" key="8">
    <source>
        <dbReference type="ARBA" id="ARBA00023157"/>
    </source>
</evidence>
<evidence type="ECO:0000256" key="6">
    <source>
        <dbReference type="ARBA" id="ARBA00022729"/>
    </source>
</evidence>
<gene>
    <name evidence="12" type="primary">LOC116223807</name>
</gene>
<evidence type="ECO:0000256" key="2">
    <source>
        <dbReference type="ARBA" id="ARBA00004613"/>
    </source>
</evidence>
<evidence type="ECO:0000313" key="12">
    <source>
        <dbReference type="RefSeq" id="XP_031437697.1"/>
    </source>
</evidence>
<organism evidence="11 12">
    <name type="scientific">Clupea harengus</name>
    <name type="common">Atlantic herring</name>
    <dbReference type="NCBI Taxonomy" id="7950"/>
    <lineage>
        <taxon>Eukaryota</taxon>
        <taxon>Metazoa</taxon>
        <taxon>Chordata</taxon>
        <taxon>Craniata</taxon>
        <taxon>Vertebrata</taxon>
        <taxon>Euteleostomi</taxon>
        <taxon>Actinopterygii</taxon>
        <taxon>Neopterygii</taxon>
        <taxon>Teleostei</taxon>
        <taxon>Clupei</taxon>
        <taxon>Clupeiformes</taxon>
        <taxon>Clupeoidei</taxon>
        <taxon>Clupeidae</taxon>
        <taxon>Clupea</taxon>
    </lineage>
</organism>
<accession>A0A6P8GQK8</accession>
<feature type="chain" id="PRO_5028298658" evidence="10">
    <location>
        <begin position="23"/>
        <end position="162"/>
    </location>
</feature>
<evidence type="ECO:0000256" key="3">
    <source>
        <dbReference type="ARBA" id="ARBA00022475"/>
    </source>
</evidence>
<keyword evidence="8" id="KW-1015">Disulfide bond</keyword>
<dbReference type="AlphaFoldDB" id="A0A6P8GQK8"/>
<keyword evidence="7" id="KW-0472">Membrane</keyword>
<name>A0A6P8GQK8_CLUHA</name>
<protein>
    <submittedName>
        <fullName evidence="12">ALK and LTK ligand 2</fullName>
    </submittedName>
</protein>
<evidence type="ECO:0000256" key="1">
    <source>
        <dbReference type="ARBA" id="ARBA00004236"/>
    </source>
</evidence>
<dbReference type="GeneID" id="116223807"/>
<comment type="subcellular location">
    <subcellularLocation>
        <location evidence="1">Cell membrane</location>
    </subcellularLocation>
    <subcellularLocation>
        <location evidence="2">Secreted</location>
    </subcellularLocation>
</comment>
<dbReference type="GO" id="GO:0070374">
    <property type="term" value="P:positive regulation of ERK1 and ERK2 cascade"/>
    <property type="evidence" value="ECO:0007669"/>
    <property type="project" value="TreeGrafter"/>
</dbReference>
<evidence type="ECO:0000256" key="9">
    <source>
        <dbReference type="ARBA" id="ARBA00033741"/>
    </source>
</evidence>
<proteinExistence type="inferred from homology"/>